<dbReference type="PANTHER" id="PTHR30160:SF22">
    <property type="entry name" value="LIPOPOLYSACCHARIDE CORE BIOSYNTHESIS PROTEIN"/>
    <property type="match status" value="1"/>
</dbReference>
<feature type="non-terminal residue" evidence="3">
    <location>
        <position position="93"/>
    </location>
</feature>
<dbReference type="GO" id="GO:0005829">
    <property type="term" value="C:cytosol"/>
    <property type="evidence" value="ECO:0007669"/>
    <property type="project" value="TreeGrafter"/>
</dbReference>
<dbReference type="SUPFAM" id="SSF53756">
    <property type="entry name" value="UDP-Glycosyltransferase/glycogen phosphorylase"/>
    <property type="match status" value="1"/>
</dbReference>
<dbReference type="Pfam" id="PF01075">
    <property type="entry name" value="Glyco_transf_9"/>
    <property type="match status" value="1"/>
</dbReference>
<dbReference type="EMBL" id="PETZ01000063">
    <property type="protein sequence ID" value="PIV44896.1"/>
    <property type="molecule type" value="Genomic_DNA"/>
</dbReference>
<dbReference type="InterPro" id="IPR002201">
    <property type="entry name" value="Glyco_trans_9"/>
</dbReference>
<accession>A0A2M7D8U8</accession>
<keyword evidence="2 3" id="KW-0808">Transferase</keyword>
<name>A0A2M7D8U8_9BACT</name>
<dbReference type="PANTHER" id="PTHR30160">
    <property type="entry name" value="TETRAACYLDISACCHARIDE 4'-KINASE-RELATED"/>
    <property type="match status" value="1"/>
</dbReference>
<dbReference type="Proteomes" id="UP000230864">
    <property type="component" value="Unassembled WGS sequence"/>
</dbReference>
<protein>
    <submittedName>
        <fullName evidence="3">ADP-heptose--LPS heptosyltransferase RfaF</fullName>
    </submittedName>
</protein>
<dbReference type="AlphaFoldDB" id="A0A2M7D8U8"/>
<evidence type="ECO:0000313" key="3">
    <source>
        <dbReference type="EMBL" id="PIV44896.1"/>
    </source>
</evidence>
<gene>
    <name evidence="3" type="ORF">COS25_02780</name>
</gene>
<dbReference type="GO" id="GO:0009244">
    <property type="term" value="P:lipopolysaccharide core region biosynthetic process"/>
    <property type="evidence" value="ECO:0007669"/>
    <property type="project" value="TreeGrafter"/>
</dbReference>
<evidence type="ECO:0000313" key="4">
    <source>
        <dbReference type="Proteomes" id="UP000230864"/>
    </source>
</evidence>
<dbReference type="GO" id="GO:0008713">
    <property type="term" value="F:ADP-heptose-lipopolysaccharide heptosyltransferase activity"/>
    <property type="evidence" value="ECO:0007669"/>
    <property type="project" value="TreeGrafter"/>
</dbReference>
<organism evidence="3 4">
    <name type="scientific">Candidatus Nealsonbacteria bacterium CG02_land_8_20_14_3_00_37_10</name>
    <dbReference type="NCBI Taxonomy" id="1974699"/>
    <lineage>
        <taxon>Bacteria</taxon>
        <taxon>Candidatus Nealsoniibacteriota</taxon>
    </lineage>
</organism>
<proteinExistence type="predicted"/>
<sequence>KEISILNDFESAFNHVKNLAGKLSLDEELDIISNLDVMLSMDSGNAHIAAMLGVKVVTIWGVTHPYAGFAPFNQPSDYALLSNREKFYKIPTS</sequence>
<dbReference type="Gene3D" id="3.40.50.2000">
    <property type="entry name" value="Glycogen Phosphorylase B"/>
    <property type="match status" value="1"/>
</dbReference>
<dbReference type="InterPro" id="IPR051199">
    <property type="entry name" value="LPS_LOS_Heptosyltrfase"/>
</dbReference>
<comment type="caution">
    <text evidence="3">The sequence shown here is derived from an EMBL/GenBank/DDBJ whole genome shotgun (WGS) entry which is preliminary data.</text>
</comment>
<keyword evidence="1" id="KW-0328">Glycosyltransferase</keyword>
<evidence type="ECO:0000256" key="2">
    <source>
        <dbReference type="ARBA" id="ARBA00022679"/>
    </source>
</evidence>
<feature type="non-terminal residue" evidence="3">
    <location>
        <position position="1"/>
    </location>
</feature>
<reference evidence="4" key="1">
    <citation type="submission" date="2017-09" db="EMBL/GenBank/DDBJ databases">
        <title>Depth-based differentiation of microbial function through sediment-hosted aquifers and enrichment of novel symbionts in the deep terrestrial subsurface.</title>
        <authorList>
            <person name="Probst A.J."/>
            <person name="Ladd B."/>
            <person name="Jarett J.K."/>
            <person name="Geller-Mcgrath D.E."/>
            <person name="Sieber C.M.K."/>
            <person name="Emerson J.B."/>
            <person name="Anantharaman K."/>
            <person name="Thomas B.C."/>
            <person name="Malmstrom R."/>
            <person name="Stieglmeier M."/>
            <person name="Klingl A."/>
            <person name="Woyke T."/>
            <person name="Ryan C.M."/>
            <person name="Banfield J.F."/>
        </authorList>
    </citation>
    <scope>NUCLEOTIDE SEQUENCE [LARGE SCALE GENOMIC DNA]</scope>
</reference>
<evidence type="ECO:0000256" key="1">
    <source>
        <dbReference type="ARBA" id="ARBA00022676"/>
    </source>
</evidence>